<dbReference type="Pfam" id="PF06985">
    <property type="entry name" value="HET"/>
    <property type="match status" value="1"/>
</dbReference>
<dbReference type="PANTHER" id="PTHR33112:SF1">
    <property type="entry name" value="HETEROKARYON INCOMPATIBILITY DOMAIN-CONTAINING PROTEIN"/>
    <property type="match status" value="1"/>
</dbReference>
<evidence type="ECO:0000259" key="1">
    <source>
        <dbReference type="Pfam" id="PF06985"/>
    </source>
</evidence>
<evidence type="ECO:0000313" key="3">
    <source>
        <dbReference type="Proteomes" id="UP000799779"/>
    </source>
</evidence>
<evidence type="ECO:0000313" key="2">
    <source>
        <dbReference type="EMBL" id="KAF2004135.1"/>
    </source>
</evidence>
<name>A0A6A5WYI3_9PLEO</name>
<protein>
    <recommendedName>
        <fullName evidence="1">Heterokaryon incompatibility domain-containing protein</fullName>
    </recommendedName>
</protein>
<organism evidence="2 3">
    <name type="scientific">Amniculicola lignicola CBS 123094</name>
    <dbReference type="NCBI Taxonomy" id="1392246"/>
    <lineage>
        <taxon>Eukaryota</taxon>
        <taxon>Fungi</taxon>
        <taxon>Dikarya</taxon>
        <taxon>Ascomycota</taxon>
        <taxon>Pezizomycotina</taxon>
        <taxon>Dothideomycetes</taxon>
        <taxon>Pleosporomycetidae</taxon>
        <taxon>Pleosporales</taxon>
        <taxon>Amniculicolaceae</taxon>
        <taxon>Amniculicola</taxon>
    </lineage>
</organism>
<gene>
    <name evidence="2" type="ORF">P154DRAFT_427663</name>
</gene>
<sequence>CIDQANTHERRVQVQQVGRIYSQSELTIIATTSSGPEYGLPRVGARLRRSQPHLKFGDLHFLGLNLVPSLSLKGGTKWATRGWTLQEAVWARR</sequence>
<dbReference type="Proteomes" id="UP000799779">
    <property type="component" value="Unassembled WGS sequence"/>
</dbReference>
<dbReference type="AlphaFoldDB" id="A0A6A5WYI3"/>
<feature type="non-terminal residue" evidence="2">
    <location>
        <position position="1"/>
    </location>
</feature>
<accession>A0A6A5WYI3</accession>
<keyword evidence="3" id="KW-1185">Reference proteome</keyword>
<dbReference type="OrthoDB" id="5428863at2759"/>
<proteinExistence type="predicted"/>
<dbReference type="EMBL" id="ML977569">
    <property type="protein sequence ID" value="KAF2004135.1"/>
    <property type="molecule type" value="Genomic_DNA"/>
</dbReference>
<dbReference type="InterPro" id="IPR010730">
    <property type="entry name" value="HET"/>
</dbReference>
<reference evidence="2" key="1">
    <citation type="journal article" date="2020" name="Stud. Mycol.">
        <title>101 Dothideomycetes genomes: a test case for predicting lifestyles and emergence of pathogens.</title>
        <authorList>
            <person name="Haridas S."/>
            <person name="Albert R."/>
            <person name="Binder M."/>
            <person name="Bloem J."/>
            <person name="Labutti K."/>
            <person name="Salamov A."/>
            <person name="Andreopoulos B."/>
            <person name="Baker S."/>
            <person name="Barry K."/>
            <person name="Bills G."/>
            <person name="Bluhm B."/>
            <person name="Cannon C."/>
            <person name="Castanera R."/>
            <person name="Culley D."/>
            <person name="Daum C."/>
            <person name="Ezra D."/>
            <person name="Gonzalez J."/>
            <person name="Henrissat B."/>
            <person name="Kuo A."/>
            <person name="Liang C."/>
            <person name="Lipzen A."/>
            <person name="Lutzoni F."/>
            <person name="Magnuson J."/>
            <person name="Mondo S."/>
            <person name="Nolan M."/>
            <person name="Ohm R."/>
            <person name="Pangilinan J."/>
            <person name="Park H.-J."/>
            <person name="Ramirez L."/>
            <person name="Alfaro M."/>
            <person name="Sun H."/>
            <person name="Tritt A."/>
            <person name="Yoshinaga Y."/>
            <person name="Zwiers L.-H."/>
            <person name="Turgeon B."/>
            <person name="Goodwin S."/>
            <person name="Spatafora J."/>
            <person name="Crous P."/>
            <person name="Grigoriev I."/>
        </authorList>
    </citation>
    <scope>NUCLEOTIDE SEQUENCE</scope>
    <source>
        <strain evidence="2">CBS 123094</strain>
    </source>
</reference>
<feature type="domain" description="Heterokaryon incompatibility" evidence="1">
    <location>
        <begin position="1"/>
        <end position="87"/>
    </location>
</feature>
<dbReference type="PANTHER" id="PTHR33112">
    <property type="entry name" value="DOMAIN PROTEIN, PUTATIVE-RELATED"/>
    <property type="match status" value="1"/>
</dbReference>